<dbReference type="Pfam" id="PF07369">
    <property type="entry name" value="DUF1488"/>
    <property type="match status" value="1"/>
</dbReference>
<evidence type="ECO:0000313" key="1">
    <source>
        <dbReference type="EMBL" id="NHO31429.1"/>
    </source>
</evidence>
<evidence type="ECO:0000313" key="2">
    <source>
        <dbReference type="Proteomes" id="UP000615326"/>
    </source>
</evidence>
<organism evidence="1 2">
    <name type="scientific">Acetobacter fallax</name>
    <dbReference type="NCBI Taxonomy" id="1737473"/>
    <lineage>
        <taxon>Bacteria</taxon>
        <taxon>Pseudomonadati</taxon>
        <taxon>Pseudomonadota</taxon>
        <taxon>Alphaproteobacteria</taxon>
        <taxon>Acetobacterales</taxon>
        <taxon>Acetobacteraceae</taxon>
        <taxon>Acetobacter</taxon>
    </lineage>
</organism>
<dbReference type="InterPro" id="IPR009962">
    <property type="entry name" value="DUF1488"/>
</dbReference>
<sequence>MKSGMLMSGQSDTGYIPFEILVGTRRVSCGVSNEALEAAAGLGALSGSVARHQSFHRFRTLIHAAAVLKLTRSGKKAEGLLLLGSDDLRLVPLEKGIPVFGRVPRHAAVLPVPPSAQAVPLSVLPVL</sequence>
<keyword evidence="2" id="KW-1185">Reference proteome</keyword>
<reference evidence="1 2" key="1">
    <citation type="journal article" date="2020" name="Int. J. Syst. Evol. Microbiol.">
        <title>Novel acetic acid bacteria from cider fermentations: Acetobacter conturbans sp. nov. and Acetobacter fallax sp. nov.</title>
        <authorList>
            <person name="Sombolestani A.S."/>
            <person name="Cleenwerck I."/>
            <person name="Cnockaert M."/>
            <person name="Borremans W."/>
            <person name="Wieme A.D."/>
            <person name="De Vuyst L."/>
            <person name="Vandamme P."/>
        </authorList>
    </citation>
    <scope>NUCLEOTIDE SEQUENCE [LARGE SCALE GENOMIC DNA]</scope>
    <source>
        <strain evidence="1 2">LMG 1637</strain>
    </source>
</reference>
<comment type="caution">
    <text evidence="1">The sequence shown here is derived from an EMBL/GenBank/DDBJ whole genome shotgun (WGS) entry which is preliminary data.</text>
</comment>
<accession>A0ABX0K560</accession>
<dbReference type="Proteomes" id="UP000615326">
    <property type="component" value="Unassembled WGS sequence"/>
</dbReference>
<name>A0ABX0K560_9PROT</name>
<proteinExistence type="predicted"/>
<protein>
    <submittedName>
        <fullName evidence="1">DUF1488 family protein</fullName>
    </submittedName>
</protein>
<dbReference type="RefSeq" id="WP_173578983.1">
    <property type="nucleotide sequence ID" value="NZ_WOSX01000002.1"/>
</dbReference>
<dbReference type="EMBL" id="WOSW01000002">
    <property type="protein sequence ID" value="NHO31429.1"/>
    <property type="molecule type" value="Genomic_DNA"/>
</dbReference>
<gene>
    <name evidence="1" type="ORF">GOB84_02440</name>
</gene>